<name>A0A4Y6PNU9_PERCE</name>
<evidence type="ECO:0000259" key="2">
    <source>
        <dbReference type="Pfam" id="PF01030"/>
    </source>
</evidence>
<dbReference type="Gene3D" id="3.80.20.20">
    <property type="entry name" value="Receptor L-domain"/>
    <property type="match status" value="2"/>
</dbReference>
<evidence type="ECO:0000313" key="3">
    <source>
        <dbReference type="EMBL" id="QDG49998.1"/>
    </source>
</evidence>
<dbReference type="SUPFAM" id="SSF52058">
    <property type="entry name" value="L domain-like"/>
    <property type="match status" value="1"/>
</dbReference>
<dbReference type="SUPFAM" id="SSF101898">
    <property type="entry name" value="NHL repeat"/>
    <property type="match status" value="1"/>
</dbReference>
<evidence type="ECO:0000256" key="1">
    <source>
        <dbReference type="SAM" id="MobiDB-lite"/>
    </source>
</evidence>
<dbReference type="Proteomes" id="UP000315995">
    <property type="component" value="Chromosome"/>
</dbReference>
<feature type="compositionally biased region" description="Polar residues" evidence="1">
    <location>
        <begin position="36"/>
        <end position="51"/>
    </location>
</feature>
<evidence type="ECO:0000313" key="4">
    <source>
        <dbReference type="Proteomes" id="UP000315995"/>
    </source>
</evidence>
<accession>A0A5B8Y609</accession>
<accession>A0A4Y6PNU9</accession>
<keyword evidence="4" id="KW-1185">Reference proteome</keyword>
<dbReference type="PANTHER" id="PTHR35580">
    <property type="entry name" value="CELL SURFACE GLYCOPROTEIN (S-LAYER PROTEIN)-LIKE PROTEIN"/>
    <property type="match status" value="1"/>
</dbReference>
<feature type="region of interest" description="Disordered" evidence="1">
    <location>
        <begin position="34"/>
        <end position="56"/>
    </location>
</feature>
<gene>
    <name evidence="3" type="ORF">FIV42_04355</name>
</gene>
<dbReference type="InterPro" id="IPR052918">
    <property type="entry name" value="Motility_Chemotaxis_Reg"/>
</dbReference>
<proteinExistence type="predicted"/>
<dbReference type="OrthoDB" id="53254at2"/>
<dbReference type="PANTHER" id="PTHR35580:SF1">
    <property type="entry name" value="PHYTASE-LIKE DOMAIN-CONTAINING PROTEIN"/>
    <property type="match status" value="1"/>
</dbReference>
<sequence>MQIDKGDLMTRRLLFPIVLSFVCSIACGDVSPGDTPGTSPGASRTAASAQTAGDEPQLEWTRQIEAGANARIRTVGADGNVYVGGLLGGGGVLPGFPDVGRGPDAFIRAYDADGNELWSDAFALRQLEFVDAILVDATGVYAVGEAGFASAMQGARAGLFIRKYTHDGTVLWTEEFAFADQRVTDPSDAVIDDTGIYVSGSTGSPFAPGRQTLPFDAFVIKFDLDGNLVWSSRFGDPDVDDEATGIAINDDGLSVSGWTDGALSGQSNLGARDAFVAHFDTDGTRVWLDQFGSTANDLATDVAVTAGRVHVSGWTDGALSGQSNLGDRDAFVRTYGADGAEQWTTQFGTPIADTADAIAAGMSDIYVALQAGPTLGGEDPATGQRTYIRKYTAGGAESWTFLFGDAPLSFGAAVAVDGDAIYAAQFSVIAKLVERVDDGDGDDGGDEPCAIIEGDVVINSASDADAIGNSDGCVEIGGSLFVQNTDDVTDLRFLSGLRSVGGFVGVADNANLRSLAGLDELESIGEGLVVEGNPSLVALDNLGSLETVDGVIHIFGNPSLQQIDLPALVSAGELLIAGNDALLMVSAAQLVSIDMRLLIENNDLLHTVDLSSLAGVGSVRVRFNPALDNVIAPNLSL</sequence>
<protein>
    <recommendedName>
        <fullName evidence="2">Receptor L-domain domain-containing protein</fullName>
    </recommendedName>
</protein>
<dbReference type="Pfam" id="PF01030">
    <property type="entry name" value="Recep_L_domain"/>
    <property type="match status" value="1"/>
</dbReference>
<feature type="domain" description="Receptor L-domain" evidence="2">
    <location>
        <begin position="472"/>
        <end position="585"/>
    </location>
</feature>
<dbReference type="InterPro" id="IPR036941">
    <property type="entry name" value="Rcpt_L-dom_sf"/>
</dbReference>
<organism evidence="3 4">
    <name type="scientific">Persicimonas caeni</name>
    <dbReference type="NCBI Taxonomy" id="2292766"/>
    <lineage>
        <taxon>Bacteria</taxon>
        <taxon>Deltaproteobacteria</taxon>
        <taxon>Bradymonadales</taxon>
        <taxon>Bradymonadaceae</taxon>
        <taxon>Persicimonas</taxon>
    </lineage>
</organism>
<dbReference type="EMBL" id="CP041186">
    <property type="protein sequence ID" value="QDG49998.1"/>
    <property type="molecule type" value="Genomic_DNA"/>
</dbReference>
<dbReference type="InterPro" id="IPR000494">
    <property type="entry name" value="Rcpt_L-dom"/>
</dbReference>
<dbReference type="AlphaFoldDB" id="A0A4Y6PNU9"/>
<reference evidence="3 4" key="1">
    <citation type="submission" date="2019-06" db="EMBL/GenBank/DDBJ databases">
        <title>Persicimonas caeni gen. nov., sp. nov., a predatory bacterium isolated from solar saltern.</title>
        <authorList>
            <person name="Wang S."/>
        </authorList>
    </citation>
    <scope>NUCLEOTIDE SEQUENCE [LARGE SCALE GENOMIC DNA]</scope>
    <source>
        <strain evidence="3 4">YN101</strain>
    </source>
</reference>